<dbReference type="PANTHER" id="PTHR44591:SF3">
    <property type="entry name" value="RESPONSE REGULATORY DOMAIN-CONTAINING PROTEIN"/>
    <property type="match status" value="1"/>
</dbReference>
<dbReference type="SMART" id="SM00448">
    <property type="entry name" value="REC"/>
    <property type="match status" value="1"/>
</dbReference>
<evidence type="ECO:0000313" key="5">
    <source>
        <dbReference type="Proteomes" id="UP000005741"/>
    </source>
</evidence>
<dbReference type="PROSITE" id="PS50110">
    <property type="entry name" value="RESPONSE_REGULATORY"/>
    <property type="match status" value="1"/>
</dbReference>
<name>H1Z3M3_9EURY</name>
<gene>
    <name evidence="4" type="ORF">Metlim_1521</name>
</gene>
<evidence type="ECO:0000256" key="2">
    <source>
        <dbReference type="PROSITE-ProRule" id="PRU00169"/>
    </source>
</evidence>
<dbReference type="InterPro" id="IPR011006">
    <property type="entry name" value="CheY-like_superfamily"/>
</dbReference>
<dbReference type="InterPro" id="IPR050595">
    <property type="entry name" value="Bact_response_regulator"/>
</dbReference>
<dbReference type="AlphaFoldDB" id="H1Z3M3"/>
<reference evidence="4 5" key="1">
    <citation type="submission" date="2011-10" db="EMBL/GenBank/DDBJ databases">
        <title>The Improved High-Quality Draft genome of Methanoplanus limicola DSM 2279.</title>
        <authorList>
            <consortium name="US DOE Joint Genome Institute (JGI-PGF)"/>
            <person name="Lucas S."/>
            <person name="Copeland A."/>
            <person name="Lapidus A."/>
            <person name="Glavina del Rio T."/>
            <person name="Dalin E."/>
            <person name="Tice H."/>
            <person name="Bruce D."/>
            <person name="Goodwin L."/>
            <person name="Pitluck S."/>
            <person name="Peters L."/>
            <person name="Mikhailova N."/>
            <person name="Lu M."/>
            <person name="Kyrpides N."/>
            <person name="Mavromatis K."/>
            <person name="Ivanova N."/>
            <person name="Markowitz V."/>
            <person name="Cheng J.-F."/>
            <person name="Hugenholtz P."/>
            <person name="Woyke T."/>
            <person name="Wu D."/>
            <person name="Wirth R."/>
            <person name="Brambilla E.-M."/>
            <person name="Klenk H.-P."/>
            <person name="Eisen J.A."/>
        </authorList>
    </citation>
    <scope>NUCLEOTIDE SEQUENCE [LARGE SCALE GENOMIC DNA]</scope>
    <source>
        <strain evidence="4 5">DSM 2279</strain>
    </source>
</reference>
<keyword evidence="1 2" id="KW-0597">Phosphoprotein</keyword>
<dbReference type="InParanoid" id="H1Z3M3"/>
<keyword evidence="5" id="KW-1185">Reference proteome</keyword>
<dbReference type="Proteomes" id="UP000005741">
    <property type="component" value="Chromosome"/>
</dbReference>
<evidence type="ECO:0000313" key="4">
    <source>
        <dbReference type="EMBL" id="EHQ35622.1"/>
    </source>
</evidence>
<sequence length="142" mass="15800">MLLIYGCAGIVDMVCSEMLSNKKILIAEDEAIVAMGIQDTLKSFGYGISGIVQSGEEVFRHLAKEKPDLLIMDINLKGDLNGIETAEKIKSEFDIPVIFLTAYSKDEIFRKFAKNEPFRYLNKPCRPSDLFNEVESAIADSG</sequence>
<evidence type="ECO:0000259" key="3">
    <source>
        <dbReference type="PROSITE" id="PS50110"/>
    </source>
</evidence>
<dbReference type="GO" id="GO:0000160">
    <property type="term" value="P:phosphorelay signal transduction system"/>
    <property type="evidence" value="ECO:0007669"/>
    <property type="project" value="InterPro"/>
</dbReference>
<protein>
    <submittedName>
        <fullName evidence="4">Response regulator receiver protein</fullName>
    </submittedName>
</protein>
<proteinExistence type="predicted"/>
<accession>H1Z3M3</accession>
<dbReference type="HOGENOM" id="CLU_000445_69_11_2"/>
<dbReference type="Gene3D" id="3.40.50.2300">
    <property type="match status" value="1"/>
</dbReference>
<dbReference type="SUPFAM" id="SSF52172">
    <property type="entry name" value="CheY-like"/>
    <property type="match status" value="1"/>
</dbReference>
<dbReference type="PANTHER" id="PTHR44591">
    <property type="entry name" value="STRESS RESPONSE REGULATOR PROTEIN 1"/>
    <property type="match status" value="1"/>
</dbReference>
<dbReference type="CDD" id="cd17534">
    <property type="entry name" value="REC_DC-like"/>
    <property type="match status" value="1"/>
</dbReference>
<dbReference type="STRING" id="937775.Metlim_1521"/>
<dbReference type="Pfam" id="PF00072">
    <property type="entry name" value="Response_reg"/>
    <property type="match status" value="1"/>
</dbReference>
<feature type="domain" description="Response regulatory" evidence="3">
    <location>
        <begin position="23"/>
        <end position="138"/>
    </location>
</feature>
<dbReference type="EMBL" id="CM001436">
    <property type="protein sequence ID" value="EHQ35622.1"/>
    <property type="molecule type" value="Genomic_DNA"/>
</dbReference>
<dbReference type="InterPro" id="IPR001789">
    <property type="entry name" value="Sig_transdc_resp-reg_receiver"/>
</dbReference>
<feature type="modified residue" description="4-aspartylphosphate" evidence="2">
    <location>
        <position position="73"/>
    </location>
</feature>
<evidence type="ECO:0000256" key="1">
    <source>
        <dbReference type="ARBA" id="ARBA00022553"/>
    </source>
</evidence>
<organism evidence="4 5">
    <name type="scientific">Methanoplanus limicola DSM 2279</name>
    <dbReference type="NCBI Taxonomy" id="937775"/>
    <lineage>
        <taxon>Archaea</taxon>
        <taxon>Methanobacteriati</taxon>
        <taxon>Methanobacteriota</taxon>
        <taxon>Stenosarchaea group</taxon>
        <taxon>Methanomicrobia</taxon>
        <taxon>Methanomicrobiales</taxon>
        <taxon>Methanomicrobiaceae</taxon>
        <taxon>Methanoplanus</taxon>
    </lineage>
</organism>